<dbReference type="Pfam" id="PF14717">
    <property type="entry name" value="DUF4465"/>
    <property type="match status" value="1"/>
</dbReference>
<evidence type="ECO:0000313" key="2">
    <source>
        <dbReference type="Proteomes" id="UP000886744"/>
    </source>
</evidence>
<reference evidence="1" key="2">
    <citation type="journal article" date="2021" name="PeerJ">
        <title>Extensive microbial diversity within the chicken gut microbiome revealed by metagenomics and culture.</title>
        <authorList>
            <person name="Gilroy R."/>
            <person name="Ravi A."/>
            <person name="Getino M."/>
            <person name="Pursley I."/>
            <person name="Horton D.L."/>
            <person name="Alikhan N.F."/>
            <person name="Baker D."/>
            <person name="Gharbi K."/>
            <person name="Hall N."/>
            <person name="Watson M."/>
            <person name="Adriaenssens E.M."/>
            <person name="Foster-Nyarko E."/>
            <person name="Jarju S."/>
            <person name="Secka A."/>
            <person name="Antonio M."/>
            <person name="Oren A."/>
            <person name="Chaudhuri R.R."/>
            <person name="La Ragione R."/>
            <person name="Hildebrand F."/>
            <person name="Pallen M.J."/>
        </authorList>
    </citation>
    <scope>NUCLEOTIDE SEQUENCE</scope>
    <source>
        <strain evidence="1">ChiHjej13B12-12457</strain>
    </source>
</reference>
<dbReference type="InterPro" id="IPR027828">
    <property type="entry name" value="DUF4465"/>
</dbReference>
<comment type="caution">
    <text evidence="1">The sequence shown here is derived from an EMBL/GenBank/DDBJ whole genome shotgun (WGS) entry which is preliminary data.</text>
</comment>
<evidence type="ECO:0000313" key="1">
    <source>
        <dbReference type="EMBL" id="HIR62515.1"/>
    </source>
</evidence>
<dbReference type="EMBL" id="DVHI01000039">
    <property type="protein sequence ID" value="HIR62515.1"/>
    <property type="molecule type" value="Genomic_DNA"/>
</dbReference>
<dbReference type="PROSITE" id="PS51257">
    <property type="entry name" value="PROKAR_LIPOPROTEIN"/>
    <property type="match status" value="1"/>
</dbReference>
<dbReference type="AlphaFoldDB" id="A0A9D1J6D5"/>
<dbReference type="Gene3D" id="2.60.120.1350">
    <property type="entry name" value="Protein of unknown function DUF4465"/>
    <property type="match status" value="1"/>
</dbReference>
<name>A0A9D1J6D5_9BACT</name>
<dbReference type="Proteomes" id="UP000886744">
    <property type="component" value="Unassembled WGS sequence"/>
</dbReference>
<reference evidence="1" key="1">
    <citation type="submission" date="2020-10" db="EMBL/GenBank/DDBJ databases">
        <authorList>
            <person name="Gilroy R."/>
        </authorList>
    </citation>
    <scope>NUCLEOTIDE SEQUENCE</scope>
    <source>
        <strain evidence="1">ChiHjej13B12-12457</strain>
    </source>
</reference>
<protein>
    <submittedName>
        <fullName evidence="1">DUF4465 domain-containing protein</fullName>
    </submittedName>
</protein>
<proteinExistence type="predicted"/>
<accession>A0A9D1J6D5</accession>
<organism evidence="1 2">
    <name type="scientific">Candidatus Coprenecus avistercoris</name>
    <dbReference type="NCBI Taxonomy" id="2840730"/>
    <lineage>
        <taxon>Bacteria</taxon>
        <taxon>Pseudomonadati</taxon>
        <taxon>Bacteroidota</taxon>
        <taxon>Bacteroidia</taxon>
        <taxon>Bacteroidales</taxon>
        <taxon>Rikenellaceae</taxon>
        <taxon>Rikenellaceae incertae sedis</taxon>
        <taxon>Candidatus Coprenecus</taxon>
    </lineage>
</organism>
<sequence>MRQILKISLAAAAAVILASSCEKGPEYTLKTLSFEGSSWDALVDEPQYGGELLYGDMVTGTDYSWYDQGNTELASELCESNGSTIYWNGGHAVSNYTDQAATTDYTLQLAIPLSGGHSGSNFCVHNGFKSEYSKNVGYFYFKDGVGRVIESMYVTNTSYYLGTVEALAGADDWTKVTATGYDAAGTITGTSEFYLTENGQSINAWTLWDLTGLGSPVKVEFDITSSIQNEYGMAAPGYFAYDDVTVRM</sequence>
<gene>
    <name evidence="1" type="ORF">IAC94_03205</name>
</gene>